<protein>
    <submittedName>
        <fullName evidence="1">Uncharacterized protein</fullName>
    </submittedName>
</protein>
<accession>A0AAV6PGC4</accession>
<organism evidence="1 2">
    <name type="scientific">Solea senegalensis</name>
    <name type="common">Senegalese sole</name>
    <dbReference type="NCBI Taxonomy" id="28829"/>
    <lineage>
        <taxon>Eukaryota</taxon>
        <taxon>Metazoa</taxon>
        <taxon>Chordata</taxon>
        <taxon>Craniata</taxon>
        <taxon>Vertebrata</taxon>
        <taxon>Euteleostomi</taxon>
        <taxon>Actinopterygii</taxon>
        <taxon>Neopterygii</taxon>
        <taxon>Teleostei</taxon>
        <taxon>Neoteleostei</taxon>
        <taxon>Acanthomorphata</taxon>
        <taxon>Carangaria</taxon>
        <taxon>Pleuronectiformes</taxon>
        <taxon>Pleuronectoidei</taxon>
        <taxon>Soleidae</taxon>
        <taxon>Solea</taxon>
    </lineage>
</organism>
<dbReference type="EMBL" id="JAGKHQ010001419">
    <property type="protein sequence ID" value="KAG7456484.1"/>
    <property type="molecule type" value="Genomic_DNA"/>
</dbReference>
<proteinExistence type="predicted"/>
<dbReference type="Proteomes" id="UP000693946">
    <property type="component" value="Unassembled WGS sequence"/>
</dbReference>
<dbReference type="AlphaFoldDB" id="A0AAV6PGC4"/>
<comment type="caution">
    <text evidence="1">The sequence shown here is derived from an EMBL/GenBank/DDBJ whole genome shotgun (WGS) entry which is preliminary data.</text>
</comment>
<evidence type="ECO:0000313" key="2">
    <source>
        <dbReference type="Proteomes" id="UP000693946"/>
    </source>
</evidence>
<name>A0AAV6PGC4_SOLSE</name>
<sequence length="164" mass="18165">MERGEIAHERAAPSAPSLLSLNPWLSTIKLLSGPAFHDLSYTKYLMADRGVRRSFNRLITIFITVSIEKPANDFVSATTPSEELHYSTFTLKKLYYMLVGPQVILTPLHKKPPGSEPTPKSRISLPAPNPDHIGGFRLAEATFAGIQSNSISHVTPWGQRLQTL</sequence>
<reference evidence="1 2" key="1">
    <citation type="journal article" date="2021" name="Sci. Rep.">
        <title>Chromosome anchoring in Senegalese sole (Solea senegalensis) reveals sex-associated markers and genome rearrangements in flatfish.</title>
        <authorList>
            <person name="Guerrero-Cozar I."/>
            <person name="Gomez-Garrido J."/>
            <person name="Berbel C."/>
            <person name="Martinez-Blanch J.F."/>
            <person name="Alioto T."/>
            <person name="Claros M.G."/>
            <person name="Gagnaire P.A."/>
            <person name="Manchado M."/>
        </authorList>
    </citation>
    <scope>NUCLEOTIDE SEQUENCE [LARGE SCALE GENOMIC DNA]</scope>
    <source>
        <strain evidence="1">Sse05_10M</strain>
    </source>
</reference>
<keyword evidence="2" id="KW-1185">Reference proteome</keyword>
<evidence type="ECO:0000313" key="1">
    <source>
        <dbReference type="EMBL" id="KAG7456484.1"/>
    </source>
</evidence>
<gene>
    <name evidence="1" type="ORF">JOB18_023348</name>
</gene>